<dbReference type="RefSeq" id="XP_007515371.1">
    <property type="nucleotide sequence ID" value="XM_007515309.1"/>
</dbReference>
<dbReference type="SUPFAM" id="SSF53448">
    <property type="entry name" value="Nucleotide-diphospho-sugar transferases"/>
    <property type="match status" value="1"/>
</dbReference>
<feature type="region of interest" description="Disordered" evidence="1">
    <location>
        <begin position="1"/>
        <end position="20"/>
    </location>
</feature>
<feature type="transmembrane region" description="Helical" evidence="2">
    <location>
        <begin position="66"/>
        <end position="83"/>
    </location>
</feature>
<dbReference type="PANTHER" id="PTHR43685">
    <property type="entry name" value="GLYCOSYLTRANSFERASE"/>
    <property type="match status" value="1"/>
</dbReference>
<evidence type="ECO:0000256" key="2">
    <source>
        <dbReference type="SAM" id="Phobius"/>
    </source>
</evidence>
<keyword evidence="2" id="KW-1133">Transmembrane helix</keyword>
<dbReference type="AlphaFoldDB" id="K8EP77"/>
<dbReference type="PANTHER" id="PTHR43685:SF2">
    <property type="entry name" value="GLYCOSYLTRANSFERASE 2-LIKE DOMAIN-CONTAINING PROTEIN"/>
    <property type="match status" value="1"/>
</dbReference>
<evidence type="ECO:0000259" key="3">
    <source>
        <dbReference type="Pfam" id="PF00535"/>
    </source>
</evidence>
<accession>K8EP77</accession>
<sequence>MRPRRGGSSGGNGGAWHDPITVASREYGGRSSRHYRSSSPSKNRYKKWISKFAHVSNVFTNEKKRLPRWIIAMMMITIILLTTRRSSQSSFSMIKEDSSIVEKESTIKGVKLSFFQQEGSSEREKKRDQNLCFFLDEKIANTKHPLSHKVASLLRSFLSSNRKEEEYDFWRVTAIVSVGSGRENNFNPDAFQRAMFAPSNAAMGSREPLRRGKDVLVTEVLRSSSIDGSEEVKRSHAAFLRLSDTFHDRKCDVGHFFNPTLAHFSALARRERVALKDVPIVAHRIIASQTDLNGMNKAFSSSDSSSSSSSSSSRNMLESEHMDAVVSATADVLIFDDENLATFEARRRKNGLGGDFAFPKGLLARGIGGNAIDGLQSKQFETARSLVLRLPSSPESRLTRSKLEKMEGEDVNNDNTNPLTRKKVKSFAYWGDFDEGEGLTSFLDVLDRVLEKRKTSVVAPVGANAVEPLEVEFRGENSVYDLDDITVHGHVGDKKKGTERIASFLAGFGSEDIVGNLIDTSAIKEYEDEHFYSKTLEHYANDDTSVKSSKDVAKSSGAIVVIFPPAQNSTFYFARESLKIAELVAANAPFLASNAALDRAKIFDDTIRSRVSYGDDTAHDCVETMLRVFDRRVGEGGGVYRPDASSKTPFAKSYDDIIEMKWVGLHRAIKRKKGALLPIPPASRHPSPRVTVVVVHKDRPKFLIDAVASHLAQDYDKMDLIVVDNGSRKTPETTEMLNTIENLLASREKSSDTNPHRNMYKLVRLGPIAASLSGARNVGLKNARGEYVLFADDDNLASTSQVSTLVTAILASEADAVAPGNAYFVGTSELDLKKPALGGNQFDLGGWIPLGASTSLGVYEDCFGDANALFRRKALESVGGWDDIPGNDAAGEDWSLFAKLAMRAKDASHNQNRGVTVVPLPTFFYRIDSVGSLAKKSRRFDYRARTLLPYETNEIIESVGLGGVLKYARYDRKAFEDARAMHKKETDRLSLKVHAISRLLCARLNNENDESTNGNNNKIINGGFETETGGYVDAWLGFEKGFDWRNPNNIKNRLTRHNLGDTYDDESSSGDDSSTHGALVLRNPGFGESRGARQVIEFSSLSSNDAKVATPIYVSAKSKAIFDEASKFHRLDPFNYPKPKVSSYGVYIDLEHTDGTSTYGYTLGFSALKMWTKRVGIISPRKPVQKANVYVLYRDRKGKVLFDDIVVKELVGKNDICEGDHDALFENVEWLEPDSSGDDDDTSTNSINSNK</sequence>
<reference evidence="4 5" key="1">
    <citation type="submission" date="2011-10" db="EMBL/GenBank/DDBJ databases">
        <authorList>
            <person name="Genoscope - CEA"/>
        </authorList>
    </citation>
    <scope>NUCLEOTIDE SEQUENCE [LARGE SCALE GENOMIC DNA]</scope>
    <source>
        <strain evidence="4 5">RCC 1105</strain>
    </source>
</reference>
<feature type="domain" description="Glycosyltransferase 2-like" evidence="3">
    <location>
        <begin position="691"/>
        <end position="842"/>
    </location>
</feature>
<dbReference type="Gene3D" id="3.90.550.10">
    <property type="entry name" value="Spore Coat Polysaccharide Biosynthesis Protein SpsA, Chain A"/>
    <property type="match status" value="1"/>
</dbReference>
<organism evidence="4 5">
    <name type="scientific">Bathycoccus prasinos</name>
    <dbReference type="NCBI Taxonomy" id="41875"/>
    <lineage>
        <taxon>Eukaryota</taxon>
        <taxon>Viridiplantae</taxon>
        <taxon>Chlorophyta</taxon>
        <taxon>Mamiellophyceae</taxon>
        <taxon>Mamiellales</taxon>
        <taxon>Bathycoccaceae</taxon>
        <taxon>Bathycoccus</taxon>
    </lineage>
</organism>
<feature type="compositionally biased region" description="Acidic residues" evidence="1">
    <location>
        <begin position="1232"/>
        <end position="1242"/>
    </location>
</feature>
<dbReference type="Pfam" id="PF00535">
    <property type="entry name" value="Glycos_transf_2"/>
    <property type="match status" value="1"/>
</dbReference>
<dbReference type="InterPro" id="IPR050834">
    <property type="entry name" value="Glycosyltransf_2"/>
</dbReference>
<keyword evidence="2" id="KW-0472">Membrane</keyword>
<keyword evidence="2" id="KW-0812">Transmembrane</keyword>
<gene>
    <name evidence="4" type="ORF">Bathy01g06170</name>
</gene>
<evidence type="ECO:0000313" key="4">
    <source>
        <dbReference type="EMBL" id="CCO14250.1"/>
    </source>
</evidence>
<dbReference type="InterPro" id="IPR029044">
    <property type="entry name" value="Nucleotide-diphossugar_trans"/>
</dbReference>
<dbReference type="EMBL" id="FO082278">
    <property type="protein sequence ID" value="CCO14250.1"/>
    <property type="molecule type" value="Genomic_DNA"/>
</dbReference>
<evidence type="ECO:0000313" key="5">
    <source>
        <dbReference type="Proteomes" id="UP000198341"/>
    </source>
</evidence>
<keyword evidence="5" id="KW-1185">Reference proteome</keyword>
<feature type="compositionally biased region" description="Low complexity" evidence="1">
    <location>
        <begin position="300"/>
        <end position="313"/>
    </location>
</feature>
<dbReference type="Proteomes" id="UP000198341">
    <property type="component" value="Chromosome 1"/>
</dbReference>
<dbReference type="KEGG" id="bpg:Bathy01g06170"/>
<evidence type="ECO:0000256" key="1">
    <source>
        <dbReference type="SAM" id="MobiDB-lite"/>
    </source>
</evidence>
<dbReference type="OrthoDB" id="60542at2759"/>
<dbReference type="GeneID" id="19018352"/>
<feature type="region of interest" description="Disordered" evidence="1">
    <location>
        <begin position="1232"/>
        <end position="1251"/>
    </location>
</feature>
<dbReference type="InterPro" id="IPR001173">
    <property type="entry name" value="Glyco_trans_2-like"/>
</dbReference>
<name>K8EP77_9CHLO</name>
<protein>
    <submittedName>
        <fullName evidence="4">IPT/TIG domain-containing protein</fullName>
    </submittedName>
</protein>
<proteinExistence type="predicted"/>
<dbReference type="CDD" id="cd00761">
    <property type="entry name" value="Glyco_tranf_GTA_type"/>
    <property type="match status" value="1"/>
</dbReference>
<feature type="region of interest" description="Disordered" evidence="1">
    <location>
        <begin position="297"/>
        <end position="318"/>
    </location>
</feature>